<dbReference type="EMBL" id="MLAK01000397">
    <property type="protein sequence ID" value="OHT14296.1"/>
    <property type="molecule type" value="Genomic_DNA"/>
</dbReference>
<gene>
    <name evidence="1" type="ORF">TRFO_43120</name>
</gene>
<sequence length="286" mass="32329">MFSVAPRPPSNYDGQNKRTTKACQCGNIHVSGRKCDLHHSIGVGKDALKHIRCNHTSPLLQIRQSSITIRRIEDIHYTKLNKDLYQIRCACGSLLDVHIGRGAVYSQFITSYLSTFSIKTKKSNNVNDGQIDTQFDFQYSDQLNSQLETNSQIDHEFIQLNDQFDHSRHHGGRQNSFSRSTSNHAYNVCNNNDGCNPKHGRRSFSEQDFHDSYTTLNQFIKIEKYIPDSSVAIFDQSCESGDSASNGDSFDNDIDDGDDDFDLMFSNSKEITVGSFQARAVHLVDI</sequence>
<dbReference type="AlphaFoldDB" id="A0A1J4KTQ5"/>
<keyword evidence="2" id="KW-1185">Reference proteome</keyword>
<evidence type="ECO:0000313" key="1">
    <source>
        <dbReference type="EMBL" id="OHT14296.1"/>
    </source>
</evidence>
<dbReference type="RefSeq" id="XP_068367432.1">
    <property type="nucleotide sequence ID" value="XM_068514634.1"/>
</dbReference>
<proteinExistence type="predicted"/>
<dbReference type="Proteomes" id="UP000179807">
    <property type="component" value="Unassembled WGS sequence"/>
</dbReference>
<organism evidence="1 2">
    <name type="scientific">Tritrichomonas foetus</name>
    <dbReference type="NCBI Taxonomy" id="1144522"/>
    <lineage>
        <taxon>Eukaryota</taxon>
        <taxon>Metamonada</taxon>
        <taxon>Parabasalia</taxon>
        <taxon>Tritrichomonadida</taxon>
        <taxon>Tritrichomonadidae</taxon>
        <taxon>Tritrichomonas</taxon>
    </lineage>
</organism>
<evidence type="ECO:0000313" key="2">
    <source>
        <dbReference type="Proteomes" id="UP000179807"/>
    </source>
</evidence>
<dbReference type="GeneID" id="94849338"/>
<accession>A0A1J4KTQ5</accession>
<name>A0A1J4KTQ5_9EUKA</name>
<dbReference type="VEuPathDB" id="TrichDB:TRFO_43120"/>
<reference evidence="1" key="1">
    <citation type="submission" date="2016-10" db="EMBL/GenBank/DDBJ databases">
        <authorList>
            <person name="Benchimol M."/>
            <person name="Almeida L.G."/>
            <person name="Vasconcelos A.T."/>
            <person name="Perreira-Neves A."/>
            <person name="Rosa I.A."/>
            <person name="Tasca T."/>
            <person name="Bogo M.R."/>
            <person name="de Souza W."/>
        </authorList>
    </citation>
    <scope>NUCLEOTIDE SEQUENCE [LARGE SCALE GENOMIC DNA]</scope>
    <source>
        <strain evidence="1">K</strain>
    </source>
</reference>
<comment type="caution">
    <text evidence="1">The sequence shown here is derived from an EMBL/GenBank/DDBJ whole genome shotgun (WGS) entry which is preliminary data.</text>
</comment>
<protein>
    <submittedName>
        <fullName evidence="1">Uncharacterized protein</fullName>
    </submittedName>
</protein>